<feature type="transmembrane region" description="Helical" evidence="5">
    <location>
        <begin position="452"/>
        <end position="473"/>
    </location>
</feature>
<accession>A0ABP6YCU6</accession>
<evidence type="ECO:0000259" key="6">
    <source>
        <dbReference type="Pfam" id="PF04932"/>
    </source>
</evidence>
<dbReference type="Proteomes" id="UP001500767">
    <property type="component" value="Unassembled WGS sequence"/>
</dbReference>
<feature type="transmembrane region" description="Helical" evidence="5">
    <location>
        <begin position="359"/>
        <end position="379"/>
    </location>
</feature>
<protein>
    <recommendedName>
        <fullName evidence="6">O-antigen ligase-related domain-containing protein</fullName>
    </recommendedName>
</protein>
<evidence type="ECO:0000256" key="2">
    <source>
        <dbReference type="ARBA" id="ARBA00022692"/>
    </source>
</evidence>
<feature type="transmembrane region" description="Helical" evidence="5">
    <location>
        <begin position="189"/>
        <end position="207"/>
    </location>
</feature>
<evidence type="ECO:0000256" key="1">
    <source>
        <dbReference type="ARBA" id="ARBA00004141"/>
    </source>
</evidence>
<dbReference type="RefSeq" id="WP_204912960.1">
    <property type="nucleotide sequence ID" value="NZ_BAAAYR010000007.1"/>
</dbReference>
<dbReference type="InterPro" id="IPR051533">
    <property type="entry name" value="WaaL-like"/>
</dbReference>
<evidence type="ECO:0000256" key="5">
    <source>
        <dbReference type="SAM" id="Phobius"/>
    </source>
</evidence>
<evidence type="ECO:0000256" key="3">
    <source>
        <dbReference type="ARBA" id="ARBA00022989"/>
    </source>
</evidence>
<dbReference type="InterPro" id="IPR007016">
    <property type="entry name" value="O-antigen_ligase-rel_domated"/>
</dbReference>
<keyword evidence="3 5" id="KW-1133">Transmembrane helix</keyword>
<feature type="transmembrane region" description="Helical" evidence="5">
    <location>
        <begin position="137"/>
        <end position="156"/>
    </location>
</feature>
<comment type="caution">
    <text evidence="7">The sequence shown here is derived from an EMBL/GenBank/DDBJ whole genome shotgun (WGS) entry which is preliminary data.</text>
</comment>
<name>A0ABP6YCU6_9ACTN</name>
<keyword evidence="2 5" id="KW-0812">Transmembrane</keyword>
<reference evidence="8" key="1">
    <citation type="journal article" date="2019" name="Int. J. Syst. Evol. Microbiol.">
        <title>The Global Catalogue of Microorganisms (GCM) 10K type strain sequencing project: providing services to taxonomists for standard genome sequencing and annotation.</title>
        <authorList>
            <consortium name="The Broad Institute Genomics Platform"/>
            <consortium name="The Broad Institute Genome Sequencing Center for Infectious Disease"/>
            <person name="Wu L."/>
            <person name="Ma J."/>
        </authorList>
    </citation>
    <scope>NUCLEOTIDE SEQUENCE [LARGE SCALE GENOMIC DNA]</scope>
    <source>
        <strain evidence="8">JCM 16540</strain>
    </source>
</reference>
<keyword evidence="8" id="KW-1185">Reference proteome</keyword>
<feature type="transmembrane region" description="Helical" evidence="5">
    <location>
        <begin position="214"/>
        <end position="230"/>
    </location>
</feature>
<organism evidence="7 8">
    <name type="scientific">Microlunatus spumicola</name>
    <dbReference type="NCBI Taxonomy" id="81499"/>
    <lineage>
        <taxon>Bacteria</taxon>
        <taxon>Bacillati</taxon>
        <taxon>Actinomycetota</taxon>
        <taxon>Actinomycetes</taxon>
        <taxon>Propionibacteriales</taxon>
        <taxon>Propionibacteriaceae</taxon>
        <taxon>Microlunatus</taxon>
    </lineage>
</organism>
<evidence type="ECO:0000256" key="4">
    <source>
        <dbReference type="ARBA" id="ARBA00023136"/>
    </source>
</evidence>
<feature type="transmembrane region" description="Helical" evidence="5">
    <location>
        <begin position="602"/>
        <end position="619"/>
    </location>
</feature>
<keyword evidence="4 5" id="KW-0472">Membrane</keyword>
<dbReference type="Pfam" id="PF04932">
    <property type="entry name" value="Wzy_C"/>
    <property type="match status" value="1"/>
</dbReference>
<sequence length="643" mass="66855">MTGLAALLAAAVGLAFVGLALLRPRLVLVMLVGLGVPNLNVVITANTGLSPYLGELGLAALALVVMARRGQLRLAWSPVVTGVLVLYAAFWVSLATAVDPVAGASVMTERSKELVFFVLVLALCLSIDKVTLAPATAVTIVSALAALTAVHAFVLGGQGDLGGLSNVPVALEEGALTARHSGTSPDPNFWARLLVLLLPTALSFMALSRGWRRLWWLGCAGALLVGIYLTQSRGGFIALAVALVVWLVLAGGRYRRSLLVLPLVVAVLVPVTGIASRLSTLGDVTSTSTATADLSVVTRARLQLDALRMFLDSPLTGKGLGSFGTEFLRYDRDSNFYQPVDIVVAAHNFYLEQAADGGIVLLLGWAVFFGTILFAALRARGLAGRRSTEGMLGLGVVGGVVGWLVASVFLHLSDFRAVLVVAAAAAVVDVRARSGPRPPAQVAARRPSRRAVRVVAAVVAVASAVGAVGVGLVPARQYTSTTTLAIVPGTQRVDGLSAYEVDLISRDLLSPTFARVLTSRVTPAAVDASLGRSVPGLTVTAAPSRLGGGVTLTVSGRAAGDVVDASAAATTLGTDVVAGLRTPWVLVGQPFPPQAVTSPTRWAAVPLALLFLLACGVLVRSTRRREHERGIRLDEAQDRYAVR</sequence>
<feature type="transmembrane region" description="Helical" evidence="5">
    <location>
        <begin position="391"/>
        <end position="409"/>
    </location>
</feature>
<comment type="subcellular location">
    <subcellularLocation>
        <location evidence="1">Membrane</location>
        <topology evidence="1">Multi-pass membrane protein</topology>
    </subcellularLocation>
</comment>
<feature type="transmembrane region" description="Helical" evidence="5">
    <location>
        <begin position="74"/>
        <end position="94"/>
    </location>
</feature>
<feature type="transmembrane region" description="Helical" evidence="5">
    <location>
        <begin position="114"/>
        <end position="130"/>
    </location>
</feature>
<dbReference type="EMBL" id="BAAAYR010000007">
    <property type="protein sequence ID" value="GAA3580038.1"/>
    <property type="molecule type" value="Genomic_DNA"/>
</dbReference>
<dbReference type="PANTHER" id="PTHR37422">
    <property type="entry name" value="TEICHURONIC ACID BIOSYNTHESIS PROTEIN TUAE"/>
    <property type="match status" value="1"/>
</dbReference>
<feature type="transmembrane region" description="Helical" evidence="5">
    <location>
        <begin position="259"/>
        <end position="278"/>
    </location>
</feature>
<feature type="transmembrane region" description="Helical" evidence="5">
    <location>
        <begin position="236"/>
        <end position="252"/>
    </location>
</feature>
<feature type="domain" description="O-antigen ligase-related" evidence="6">
    <location>
        <begin position="222"/>
        <end position="365"/>
    </location>
</feature>
<evidence type="ECO:0000313" key="7">
    <source>
        <dbReference type="EMBL" id="GAA3580038.1"/>
    </source>
</evidence>
<proteinExistence type="predicted"/>
<evidence type="ECO:0000313" key="8">
    <source>
        <dbReference type="Proteomes" id="UP001500767"/>
    </source>
</evidence>
<feature type="transmembrane region" description="Helical" evidence="5">
    <location>
        <begin position="49"/>
        <end position="67"/>
    </location>
</feature>
<gene>
    <name evidence="7" type="ORF">GCM10022197_42140</name>
</gene>
<dbReference type="PANTHER" id="PTHR37422:SF13">
    <property type="entry name" value="LIPOPOLYSACCHARIDE BIOSYNTHESIS PROTEIN PA4999-RELATED"/>
    <property type="match status" value="1"/>
</dbReference>